<evidence type="ECO:0000313" key="6">
    <source>
        <dbReference type="EMBL" id="HHS02775.1"/>
    </source>
</evidence>
<evidence type="ECO:0000256" key="1">
    <source>
        <dbReference type="ARBA" id="ARBA00004370"/>
    </source>
</evidence>
<accession>A0A7C5Z5F0</accession>
<dbReference type="AlphaFoldDB" id="A0A7C5Z5F0"/>
<dbReference type="Pfam" id="PF03793">
    <property type="entry name" value="PASTA"/>
    <property type="match status" value="2"/>
</dbReference>
<feature type="domain" description="PASTA" evidence="5">
    <location>
        <begin position="655"/>
        <end position="715"/>
    </location>
</feature>
<dbReference type="SUPFAM" id="SSF56519">
    <property type="entry name" value="Penicillin binding protein dimerisation domain"/>
    <property type="match status" value="1"/>
</dbReference>
<feature type="transmembrane region" description="Helical" evidence="4">
    <location>
        <begin position="12"/>
        <end position="32"/>
    </location>
</feature>
<evidence type="ECO:0000256" key="3">
    <source>
        <dbReference type="ARBA" id="ARBA00023136"/>
    </source>
</evidence>
<dbReference type="SMART" id="SM00740">
    <property type="entry name" value="PASTA"/>
    <property type="match status" value="2"/>
</dbReference>
<dbReference type="GO" id="GO:0008658">
    <property type="term" value="F:penicillin binding"/>
    <property type="evidence" value="ECO:0007669"/>
    <property type="project" value="InterPro"/>
</dbReference>
<proteinExistence type="inferred from homology"/>
<dbReference type="CDD" id="cd06577">
    <property type="entry name" value="PASTA_pknB"/>
    <property type="match status" value="1"/>
</dbReference>
<dbReference type="GO" id="GO:0005886">
    <property type="term" value="C:plasma membrane"/>
    <property type="evidence" value="ECO:0007669"/>
    <property type="project" value="TreeGrafter"/>
</dbReference>
<protein>
    <submittedName>
        <fullName evidence="6">Stage V sporulation protein D</fullName>
    </submittedName>
</protein>
<dbReference type="PANTHER" id="PTHR30627:SF1">
    <property type="entry name" value="PEPTIDOGLYCAN D,D-TRANSPEPTIDASE FTSI"/>
    <property type="match status" value="1"/>
</dbReference>
<dbReference type="InterPro" id="IPR050515">
    <property type="entry name" value="Beta-lactam/transpept"/>
</dbReference>
<dbReference type="InterPro" id="IPR005311">
    <property type="entry name" value="PBP_dimer"/>
</dbReference>
<dbReference type="SUPFAM" id="SSF56601">
    <property type="entry name" value="beta-lactamase/transpeptidase-like"/>
    <property type="match status" value="1"/>
</dbReference>
<gene>
    <name evidence="6" type="ORF">ENL71_09950</name>
</gene>
<dbReference type="Pfam" id="PF03717">
    <property type="entry name" value="PBP_dimer"/>
    <property type="match status" value="1"/>
</dbReference>
<comment type="similarity">
    <text evidence="2">Belongs to the transpeptidase family.</text>
</comment>
<keyword evidence="4" id="KW-0812">Transmembrane</keyword>
<dbReference type="Gene3D" id="3.90.1310.10">
    <property type="entry name" value="Penicillin-binding protein 2a (Domain 2)"/>
    <property type="match status" value="1"/>
</dbReference>
<dbReference type="InterPro" id="IPR036138">
    <property type="entry name" value="PBP_dimer_sf"/>
</dbReference>
<evidence type="ECO:0000256" key="4">
    <source>
        <dbReference type="SAM" id="Phobius"/>
    </source>
</evidence>
<sequence length="720" mass="80475">MKEASLRIKKRILFVMTVFFLSFVLLVGRLFYLQLIKGEELKKRAFSQWTRERLVAPKRGSIVDRNGKILAMSITAETVVASLNQIKDKEWTAKVLSGILQMDYQKILNKLNTKGVSDIYIARNIDKEKADRIRKYALPGIYLTGGTKRVYPNGNFLSQVLGFTGIDDQGLSGLELYYDKYLRGKHGAISAQTDASGRAAPFSEEFFKKPVDGYDLMLTIDETIQHFAEKYAQKALYDNKAKSVTIIVEKVKTGEILAMTSKPDFDPNKPFELIYKDRFPDFDKLSQAEKNKIVQSMWRNRALTDTYEPGSTFKIVTAAAGLEEGVVNENSQFYCRGYVKVANAIIKCWRYYNPHGSENFVEGVQNSCNPVFIEVGQRLGKEKLYKYINLFGFGQKTGIDLPGEAKGIVQQVEKVGPVELATISFGQGISATPIQVISMINAIANDGVWVQPHVVKAIYDKDKKLIKSFDAPKKRRVLDQDVARRLRNILQSVVTNGTGHNAYLLGYRVAGKTGTSQKYDKTSKKYIASFGGFAPADNPEVSVLVIIDEPDPSLYYGGLIAAPVARDLLNDILRYLDIQPQYTAEELKQIEFYKEYIVPNTIGMNIEDAKKQMYNNKFNVKVIGNGDKVIDQVPKAGFMLKEGSTIILFTQDISQTSAVAVPSVVGLSFQDAQKVLSNSLLNIKVRGIKGKIIRQNPQPGTKVPIGSIVEVEIADKENAE</sequence>
<dbReference type="InterPro" id="IPR005543">
    <property type="entry name" value="PASTA_dom"/>
</dbReference>
<reference evidence="6" key="1">
    <citation type="journal article" date="2020" name="mSystems">
        <title>Genome- and Community-Level Interaction Insights into Carbon Utilization and Element Cycling Functions of Hydrothermarchaeota in Hydrothermal Sediment.</title>
        <authorList>
            <person name="Zhou Z."/>
            <person name="Liu Y."/>
            <person name="Xu W."/>
            <person name="Pan J."/>
            <person name="Luo Z.H."/>
            <person name="Li M."/>
        </authorList>
    </citation>
    <scope>NUCLEOTIDE SEQUENCE [LARGE SCALE GENOMIC DNA]</scope>
    <source>
        <strain evidence="6">SpSt-102</strain>
    </source>
</reference>
<dbReference type="Pfam" id="PF00905">
    <property type="entry name" value="Transpeptidase"/>
    <property type="match status" value="1"/>
</dbReference>
<comment type="subcellular location">
    <subcellularLocation>
        <location evidence="1">Membrane</location>
    </subcellularLocation>
</comment>
<dbReference type="SUPFAM" id="SSF54184">
    <property type="entry name" value="Penicillin-binding protein 2x (pbp-2x), c-terminal domain"/>
    <property type="match status" value="2"/>
</dbReference>
<evidence type="ECO:0000259" key="5">
    <source>
        <dbReference type="PROSITE" id="PS51178"/>
    </source>
</evidence>
<dbReference type="InterPro" id="IPR001460">
    <property type="entry name" value="PCN-bd_Tpept"/>
</dbReference>
<keyword evidence="3 4" id="KW-0472">Membrane</keyword>
<dbReference type="InterPro" id="IPR012338">
    <property type="entry name" value="Beta-lactam/transpept-like"/>
</dbReference>
<feature type="domain" description="PASTA" evidence="5">
    <location>
        <begin position="594"/>
        <end position="652"/>
    </location>
</feature>
<dbReference type="Gene3D" id="3.30.10.20">
    <property type="match status" value="2"/>
</dbReference>
<keyword evidence="4" id="KW-1133">Transmembrane helix</keyword>
<dbReference type="EMBL" id="DRUZ01000114">
    <property type="protein sequence ID" value="HHS02775.1"/>
    <property type="molecule type" value="Genomic_DNA"/>
</dbReference>
<dbReference type="Gene3D" id="3.40.710.10">
    <property type="entry name" value="DD-peptidase/beta-lactamase superfamily"/>
    <property type="match status" value="1"/>
</dbReference>
<evidence type="ECO:0000256" key="2">
    <source>
        <dbReference type="ARBA" id="ARBA00007171"/>
    </source>
</evidence>
<comment type="caution">
    <text evidence="6">The sequence shown here is derived from an EMBL/GenBank/DDBJ whole genome shotgun (WGS) entry which is preliminary data.</text>
</comment>
<organism evidence="6">
    <name type="scientific">Caldicellulosiruptor owensensis</name>
    <dbReference type="NCBI Taxonomy" id="55205"/>
    <lineage>
        <taxon>Bacteria</taxon>
        <taxon>Bacillati</taxon>
        <taxon>Bacillota</taxon>
        <taxon>Bacillota incertae sedis</taxon>
        <taxon>Caldicellulosiruptorales</taxon>
        <taxon>Caldicellulosiruptoraceae</taxon>
        <taxon>Caldicellulosiruptor</taxon>
    </lineage>
</organism>
<dbReference type="NCBIfam" id="TIGR02214">
    <property type="entry name" value="spoVD_pbp"/>
    <property type="match status" value="1"/>
</dbReference>
<dbReference type="CDD" id="cd06576">
    <property type="entry name" value="PASTA_Pbp2x-like_1"/>
    <property type="match status" value="1"/>
</dbReference>
<dbReference type="PANTHER" id="PTHR30627">
    <property type="entry name" value="PEPTIDOGLYCAN D,D-TRANSPEPTIDASE"/>
    <property type="match status" value="1"/>
</dbReference>
<dbReference type="PROSITE" id="PS51178">
    <property type="entry name" value="PASTA"/>
    <property type="match status" value="2"/>
</dbReference>
<dbReference type="GO" id="GO:0071555">
    <property type="term" value="P:cell wall organization"/>
    <property type="evidence" value="ECO:0007669"/>
    <property type="project" value="TreeGrafter"/>
</dbReference>
<name>A0A7C5Z5F0_9FIRM</name>
<dbReference type="InterPro" id="IPR011927">
    <property type="entry name" value="SpoVD_pbp"/>
</dbReference>